<evidence type="ECO:0000313" key="4">
    <source>
        <dbReference type="Proteomes" id="UP001562354"/>
    </source>
</evidence>
<dbReference type="PANTHER" id="PTHR12732:SF0">
    <property type="entry name" value="PCI DOMAIN-CONTAINING PROTEIN 2"/>
    <property type="match status" value="1"/>
</dbReference>
<dbReference type="InterPro" id="IPR000717">
    <property type="entry name" value="PCI_dom"/>
</dbReference>
<dbReference type="PROSITE" id="PS50250">
    <property type="entry name" value="PCI"/>
    <property type="match status" value="1"/>
</dbReference>
<accession>A0ABR3P9E6</accession>
<gene>
    <name evidence="3" type="ORF">AAFC00_003134</name>
</gene>
<comment type="caution">
    <text evidence="3">The sequence shown here is derived from an EMBL/GenBank/DDBJ whole genome shotgun (WGS) entry which is preliminary data.</text>
</comment>
<dbReference type="EMBL" id="JBFMKM010000012">
    <property type="protein sequence ID" value="KAL1302788.1"/>
    <property type="molecule type" value="Genomic_DNA"/>
</dbReference>
<name>A0ABR3P9E6_9PEZI</name>
<dbReference type="Pfam" id="PF01399">
    <property type="entry name" value="PCI"/>
    <property type="match status" value="1"/>
</dbReference>
<comment type="similarity">
    <text evidence="1">Belongs to the CSN12 family.</text>
</comment>
<evidence type="ECO:0000259" key="2">
    <source>
        <dbReference type="PROSITE" id="PS50250"/>
    </source>
</evidence>
<dbReference type="InterPro" id="IPR036388">
    <property type="entry name" value="WH-like_DNA-bd_sf"/>
</dbReference>
<feature type="domain" description="PCI" evidence="2">
    <location>
        <begin position="266"/>
        <end position="458"/>
    </location>
</feature>
<proteinExistence type="inferred from homology"/>
<dbReference type="GeneID" id="95976836"/>
<dbReference type="RefSeq" id="XP_069199064.1">
    <property type="nucleotide sequence ID" value="XM_069342563.1"/>
</dbReference>
<dbReference type="SMART" id="SM00753">
    <property type="entry name" value="PAM"/>
    <property type="match status" value="1"/>
</dbReference>
<protein>
    <recommendedName>
        <fullName evidence="2">PCI domain-containing protein</fullName>
    </recommendedName>
</protein>
<evidence type="ECO:0000256" key="1">
    <source>
        <dbReference type="ARBA" id="ARBA00025771"/>
    </source>
</evidence>
<sequence length="465" mass="51587">MDALIVDFGRAINSQDGYALAATLSPVPPKHDPARLYALRKSTNAQSVVVDLRYAIGHNPNFTLDRSESNGWVDVYVAYWKAVVEILVADEAMNKHRNTGSHGGAAAHWDKVYNAWKDLLNALYKGYQNAGFEAWTIPCLYITGKYLRVFAIKADESARDAKKNSSNNNAFDSACEDDVVADEQQGGNEKLEDCARQINRIFSLCISDRAPITESRKWGLYYITNLMFKTYFKLNSVSLSKNILRSLSATVVDMPPVSAFPKSHQVTFNYYVGVIHFLDEAYVKAEEHLSAAYAQSLASSTTNIKLILTYLIPTKLITSGVLPSPALLAPYPSLQRLFGPIASCIKSGDLAGFDKALQAGEDEFVKRRIYLTLERGRDTCMRNLFRKVYLAGGFEADTTTRRSRIPLAEFKAALSLGGERDIDGEEVECFVANLIYKDMMKGYISRAHQMVVVNKKGAAFPGTGV</sequence>
<dbReference type="InterPro" id="IPR045114">
    <property type="entry name" value="Csn12-like"/>
</dbReference>
<dbReference type="PANTHER" id="PTHR12732">
    <property type="entry name" value="UNCHARACTERIZED PROTEASOME COMPONENT REGION PCI-CONTAINING"/>
    <property type="match status" value="1"/>
</dbReference>
<organism evidence="3 4">
    <name type="scientific">Neodothiora populina</name>
    <dbReference type="NCBI Taxonomy" id="2781224"/>
    <lineage>
        <taxon>Eukaryota</taxon>
        <taxon>Fungi</taxon>
        <taxon>Dikarya</taxon>
        <taxon>Ascomycota</taxon>
        <taxon>Pezizomycotina</taxon>
        <taxon>Dothideomycetes</taxon>
        <taxon>Dothideomycetidae</taxon>
        <taxon>Dothideales</taxon>
        <taxon>Dothioraceae</taxon>
        <taxon>Neodothiora</taxon>
    </lineage>
</organism>
<dbReference type="Proteomes" id="UP001562354">
    <property type="component" value="Unassembled WGS sequence"/>
</dbReference>
<evidence type="ECO:0000313" key="3">
    <source>
        <dbReference type="EMBL" id="KAL1302788.1"/>
    </source>
</evidence>
<keyword evidence="4" id="KW-1185">Reference proteome</keyword>
<reference evidence="3 4" key="1">
    <citation type="submission" date="2024-07" db="EMBL/GenBank/DDBJ databases">
        <title>Draft sequence of the Neodothiora populina.</title>
        <authorList>
            <person name="Drown D.D."/>
            <person name="Schuette U.S."/>
            <person name="Buechlein A.B."/>
            <person name="Rusch D.R."/>
            <person name="Winton L.W."/>
            <person name="Adams G.A."/>
        </authorList>
    </citation>
    <scope>NUCLEOTIDE SEQUENCE [LARGE SCALE GENOMIC DNA]</scope>
    <source>
        <strain evidence="3 4">CPC 39397</strain>
    </source>
</reference>
<dbReference type="Gene3D" id="1.10.10.10">
    <property type="entry name" value="Winged helix-like DNA-binding domain superfamily/Winged helix DNA-binding domain"/>
    <property type="match status" value="1"/>
</dbReference>